<gene>
    <name evidence="1" type="ORF">SAMN04244553_1987</name>
</gene>
<dbReference type="EMBL" id="OBEG01000002">
    <property type="protein sequence ID" value="SNY80421.1"/>
    <property type="molecule type" value="Genomic_DNA"/>
</dbReference>
<name>A0A285LAL2_9NOCA</name>
<accession>A0A285LAL2</accession>
<dbReference type="RefSeq" id="WP_097244713.1">
    <property type="nucleotide sequence ID" value="NZ_JAMTCW010000006.1"/>
</dbReference>
<dbReference type="InterPro" id="IPR045428">
    <property type="entry name" value="EACC1"/>
</dbReference>
<dbReference type="Pfam" id="PF19953">
    <property type="entry name" value="EACC1"/>
    <property type="match status" value="1"/>
</dbReference>
<evidence type="ECO:0000313" key="2">
    <source>
        <dbReference type="Proteomes" id="UP000219565"/>
    </source>
</evidence>
<organism evidence="1 2">
    <name type="scientific">Nocardia amikacinitolerans</name>
    <dbReference type="NCBI Taxonomy" id="756689"/>
    <lineage>
        <taxon>Bacteria</taxon>
        <taxon>Bacillati</taxon>
        <taxon>Actinomycetota</taxon>
        <taxon>Actinomycetes</taxon>
        <taxon>Mycobacteriales</taxon>
        <taxon>Nocardiaceae</taxon>
        <taxon>Nocardia</taxon>
    </lineage>
</organism>
<keyword evidence="2" id="KW-1185">Reference proteome</keyword>
<dbReference type="AlphaFoldDB" id="A0A285LAL2"/>
<reference evidence="1 2" key="1">
    <citation type="submission" date="2017-09" db="EMBL/GenBank/DDBJ databases">
        <authorList>
            <person name="Ehlers B."/>
            <person name="Leendertz F.H."/>
        </authorList>
    </citation>
    <scope>NUCLEOTIDE SEQUENCE [LARGE SCALE GENOMIC DNA]</scope>
    <source>
        <strain evidence="1 2">DSM 45537</strain>
    </source>
</reference>
<dbReference type="Proteomes" id="UP000219565">
    <property type="component" value="Unassembled WGS sequence"/>
</dbReference>
<evidence type="ECO:0000313" key="1">
    <source>
        <dbReference type="EMBL" id="SNY80421.1"/>
    </source>
</evidence>
<proteinExistence type="predicted"/>
<dbReference type="OrthoDB" id="4309062at2"/>
<protein>
    <submittedName>
        <fullName evidence="1">Uncharacterized protein</fullName>
    </submittedName>
</protein>
<sequence length="113" mass="12156">MNLSIHVDSEAAPDLYRWLASDPEVARGITPAAESSRGDMGLAFDILNLVVPNAIALSSLITSILMYRASREESGTRVPTVRIEYSEKYVVVDGDVQVVVEQLMSRSATGGTG</sequence>